<dbReference type="PRINTS" id="PR00111">
    <property type="entry name" value="ABHYDROLASE"/>
</dbReference>
<dbReference type="Proteomes" id="UP001431313">
    <property type="component" value="Unassembled WGS sequence"/>
</dbReference>
<organism evidence="2 3">
    <name type="scientific">Streptomyces pyxinae</name>
    <dbReference type="NCBI Taxonomy" id="2970734"/>
    <lineage>
        <taxon>Bacteria</taxon>
        <taxon>Bacillati</taxon>
        <taxon>Actinomycetota</taxon>
        <taxon>Actinomycetes</taxon>
        <taxon>Kitasatosporales</taxon>
        <taxon>Streptomycetaceae</taxon>
        <taxon>Streptomyces</taxon>
    </lineage>
</organism>
<dbReference type="PANTHER" id="PTHR43798:SF33">
    <property type="entry name" value="HYDROLASE, PUTATIVE (AFU_ORTHOLOGUE AFUA_2G14860)-RELATED"/>
    <property type="match status" value="1"/>
</dbReference>
<proteinExistence type="predicted"/>
<dbReference type="Gene3D" id="3.40.50.1820">
    <property type="entry name" value="alpha/beta hydrolase"/>
    <property type="match status" value="1"/>
</dbReference>
<dbReference type="InterPro" id="IPR029058">
    <property type="entry name" value="AB_hydrolase_fold"/>
</dbReference>
<feature type="domain" description="AB hydrolase-1" evidence="1">
    <location>
        <begin position="26"/>
        <end position="259"/>
    </location>
</feature>
<dbReference type="PANTHER" id="PTHR43798">
    <property type="entry name" value="MONOACYLGLYCEROL LIPASE"/>
    <property type="match status" value="1"/>
</dbReference>
<evidence type="ECO:0000313" key="2">
    <source>
        <dbReference type="EMBL" id="MCS0635749.1"/>
    </source>
</evidence>
<sequence length="308" mass="32629">MAMVRAGGLRHHVERLAPEGVSRRPPVVVFLHGAFIDTLASFYFTLAPAFAAHGRATVMYDLRGHGRTERPGSGYRVEDFTTDLVALLDALGLTEPVHLVGNSFGGTLAFDFAVHHPDRVASVTAVEACPVNPGWADAMAGALHRATETLPEDQALAWFTEQYGTVSSTRTGDPAHDARIARLGRNAGRLIKATTIARDLPRSRRPPAHRLASLACPVLLINGEHGLVAAEAAYLTTALPRCRRVVVPGHKHSVLVEAPAEVSRVTLAWLDEHAPARPAAGAPDAALARLAPGASGVRPARPATGSGR</sequence>
<name>A0ABT2CGL8_9ACTN</name>
<evidence type="ECO:0000313" key="3">
    <source>
        <dbReference type="Proteomes" id="UP001431313"/>
    </source>
</evidence>
<reference evidence="2" key="1">
    <citation type="submission" date="2022-08" db="EMBL/GenBank/DDBJ databases">
        <authorList>
            <person name="Somphong A."/>
            <person name="Phongsopitanun W."/>
        </authorList>
    </citation>
    <scope>NUCLEOTIDE SEQUENCE</scope>
    <source>
        <strain evidence="2">LP05-1</strain>
    </source>
</reference>
<dbReference type="EMBL" id="JANUGQ010000005">
    <property type="protein sequence ID" value="MCS0635749.1"/>
    <property type="molecule type" value="Genomic_DNA"/>
</dbReference>
<comment type="caution">
    <text evidence="2">The sequence shown here is derived from an EMBL/GenBank/DDBJ whole genome shotgun (WGS) entry which is preliminary data.</text>
</comment>
<dbReference type="RefSeq" id="WP_258786633.1">
    <property type="nucleotide sequence ID" value="NZ_JANUGQ010000005.1"/>
</dbReference>
<accession>A0ABT2CGL8</accession>
<protein>
    <submittedName>
        <fullName evidence="2">Alpha/beta hydrolase</fullName>
    </submittedName>
</protein>
<gene>
    <name evidence="2" type="ORF">NX801_08745</name>
</gene>
<dbReference type="InterPro" id="IPR050266">
    <property type="entry name" value="AB_hydrolase_sf"/>
</dbReference>
<dbReference type="Pfam" id="PF00561">
    <property type="entry name" value="Abhydrolase_1"/>
    <property type="match status" value="1"/>
</dbReference>
<keyword evidence="2" id="KW-0378">Hydrolase</keyword>
<dbReference type="SUPFAM" id="SSF53474">
    <property type="entry name" value="alpha/beta-Hydrolases"/>
    <property type="match status" value="1"/>
</dbReference>
<evidence type="ECO:0000259" key="1">
    <source>
        <dbReference type="Pfam" id="PF00561"/>
    </source>
</evidence>
<dbReference type="GO" id="GO:0016787">
    <property type="term" value="F:hydrolase activity"/>
    <property type="evidence" value="ECO:0007669"/>
    <property type="project" value="UniProtKB-KW"/>
</dbReference>
<dbReference type="InterPro" id="IPR000073">
    <property type="entry name" value="AB_hydrolase_1"/>
</dbReference>
<keyword evidence="3" id="KW-1185">Reference proteome</keyword>